<dbReference type="AlphaFoldDB" id="J9GP28"/>
<sequence>MRFRFSPLVFLVLLLGSVGCSNIDCPLDNVVMMQCNLYASETGQPLKLTDTLTVKSAGHDTVLLNRATGVNSFLLPLKEGATLDTLLLCLSNSKGQRATDTLFVEHEPHLHFESLDCPASFFHTLKRVRVTSHPLSQLPLTVDSVSLIRSTVNYDDIENLRIFLRATSNH</sequence>
<dbReference type="PROSITE" id="PS51257">
    <property type="entry name" value="PROKAR_LIPOPROTEIN"/>
    <property type="match status" value="1"/>
</dbReference>
<protein>
    <recommendedName>
        <fullName evidence="2">Lipoprotein</fullName>
    </recommendedName>
</protein>
<organism evidence="1">
    <name type="scientific">gut metagenome</name>
    <dbReference type="NCBI Taxonomy" id="749906"/>
    <lineage>
        <taxon>unclassified sequences</taxon>
        <taxon>metagenomes</taxon>
        <taxon>organismal metagenomes</taxon>
    </lineage>
</organism>
<proteinExistence type="predicted"/>
<evidence type="ECO:0000313" key="1">
    <source>
        <dbReference type="EMBL" id="EJX09927.1"/>
    </source>
</evidence>
<comment type="caution">
    <text evidence="1">The sequence shown here is derived from an EMBL/GenBank/DDBJ whole genome shotgun (WGS) entry which is preliminary data.</text>
</comment>
<gene>
    <name evidence="1" type="ORF">EVA_01961</name>
</gene>
<dbReference type="EMBL" id="AMCI01000288">
    <property type="protein sequence ID" value="EJX09927.1"/>
    <property type="molecule type" value="Genomic_DNA"/>
</dbReference>
<dbReference type="InterPro" id="IPR045607">
    <property type="entry name" value="DUF6452"/>
</dbReference>
<accession>J9GP28</accession>
<name>J9GP28_9ZZZZ</name>
<evidence type="ECO:0008006" key="2">
    <source>
        <dbReference type="Google" id="ProtNLM"/>
    </source>
</evidence>
<reference evidence="1" key="1">
    <citation type="journal article" date="2012" name="PLoS ONE">
        <title>Gene sets for utilization of primary and secondary nutrition supplies in the distal gut of endangered iberian lynx.</title>
        <authorList>
            <person name="Alcaide M."/>
            <person name="Messina E."/>
            <person name="Richter M."/>
            <person name="Bargiela R."/>
            <person name="Peplies J."/>
            <person name="Huws S.A."/>
            <person name="Newbold C.J."/>
            <person name="Golyshin P.N."/>
            <person name="Simon M.A."/>
            <person name="Lopez G."/>
            <person name="Yakimov M.M."/>
            <person name="Ferrer M."/>
        </authorList>
    </citation>
    <scope>NUCLEOTIDE SEQUENCE</scope>
</reference>
<dbReference type="Pfam" id="PF20050">
    <property type="entry name" value="DUF6452"/>
    <property type="match status" value="1"/>
</dbReference>